<protein>
    <submittedName>
        <fullName evidence="1">Uncharacterized protein</fullName>
    </submittedName>
</protein>
<comment type="caution">
    <text evidence="1">The sequence shown here is derived from an EMBL/GenBank/DDBJ whole genome shotgun (WGS) entry which is preliminary data.</text>
</comment>
<organism evidence="1 2">
    <name type="scientific">Siculibacillus lacustris</name>
    <dbReference type="NCBI Taxonomy" id="1549641"/>
    <lineage>
        <taxon>Bacteria</taxon>
        <taxon>Pseudomonadati</taxon>
        <taxon>Pseudomonadota</taxon>
        <taxon>Alphaproteobacteria</taxon>
        <taxon>Hyphomicrobiales</taxon>
        <taxon>Ancalomicrobiaceae</taxon>
        <taxon>Siculibacillus</taxon>
    </lineage>
</organism>
<accession>A0A4Q9VK66</accession>
<evidence type="ECO:0000313" key="1">
    <source>
        <dbReference type="EMBL" id="TBW34869.1"/>
    </source>
</evidence>
<dbReference type="AlphaFoldDB" id="A0A4Q9VK66"/>
<proteinExistence type="predicted"/>
<keyword evidence="2" id="KW-1185">Reference proteome</keyword>
<reference evidence="1 2" key="1">
    <citation type="submission" date="2019-02" db="EMBL/GenBank/DDBJ databases">
        <title>Siculibacillus lacustris gen. nov., sp. nov., a new rosette-forming bacterium isolated from a freshwater crater lake (Lake St. Ana, Romania).</title>
        <authorList>
            <person name="Felfoldi T."/>
            <person name="Marton Z."/>
            <person name="Szabo A."/>
            <person name="Mentes A."/>
            <person name="Boka K."/>
            <person name="Marialigeti K."/>
            <person name="Mathe I."/>
            <person name="Koncz M."/>
            <person name="Schumann P."/>
            <person name="Toth E."/>
        </authorList>
    </citation>
    <scope>NUCLEOTIDE SEQUENCE [LARGE SCALE GENOMIC DNA]</scope>
    <source>
        <strain evidence="1 2">SA-279</strain>
    </source>
</reference>
<sequence>MDTTCDEGEGVLLLRLPVSLFRIDHDVILALLDELMFQSPMPDDVFDTLCDHRARYAERLAPLAVAP</sequence>
<name>A0A4Q9VK66_9HYPH</name>
<evidence type="ECO:0000313" key="2">
    <source>
        <dbReference type="Proteomes" id="UP000292781"/>
    </source>
</evidence>
<dbReference type="RefSeq" id="WP_131310895.1">
    <property type="nucleotide sequence ID" value="NZ_SJFN01000030.1"/>
</dbReference>
<dbReference type="Proteomes" id="UP000292781">
    <property type="component" value="Unassembled WGS sequence"/>
</dbReference>
<gene>
    <name evidence="1" type="ORF">EYW49_17365</name>
</gene>
<dbReference type="EMBL" id="SJFN01000030">
    <property type="protein sequence ID" value="TBW34869.1"/>
    <property type="molecule type" value="Genomic_DNA"/>
</dbReference>